<dbReference type="PANTHER" id="PTHR42732">
    <property type="entry name" value="BETA-GALACTOSIDASE"/>
    <property type="match status" value="1"/>
</dbReference>
<dbReference type="SUPFAM" id="SSF51445">
    <property type="entry name" value="(Trans)glycosidases"/>
    <property type="match status" value="1"/>
</dbReference>
<dbReference type="SUPFAM" id="SSF49785">
    <property type="entry name" value="Galactose-binding domain-like"/>
    <property type="match status" value="1"/>
</dbReference>
<name>A0A402A0S8_9CHLR</name>
<accession>A0A402A0S8</accession>
<evidence type="ECO:0000313" key="4">
    <source>
        <dbReference type="Proteomes" id="UP000287352"/>
    </source>
</evidence>
<organism evidence="3 4">
    <name type="scientific">Tengunoibacter tsumagoiensis</name>
    <dbReference type="NCBI Taxonomy" id="2014871"/>
    <lineage>
        <taxon>Bacteria</taxon>
        <taxon>Bacillati</taxon>
        <taxon>Chloroflexota</taxon>
        <taxon>Ktedonobacteria</taxon>
        <taxon>Ktedonobacterales</taxon>
        <taxon>Dictyobacteraceae</taxon>
        <taxon>Tengunoibacter</taxon>
    </lineage>
</organism>
<dbReference type="InterPro" id="IPR036156">
    <property type="entry name" value="Beta-gal/glucu_dom_sf"/>
</dbReference>
<dbReference type="GO" id="GO:0016798">
    <property type="term" value="F:hydrolase activity, acting on glycosyl bonds"/>
    <property type="evidence" value="ECO:0007669"/>
    <property type="project" value="UniProtKB-KW"/>
</dbReference>
<dbReference type="InterPro" id="IPR017853">
    <property type="entry name" value="GH"/>
</dbReference>
<dbReference type="OrthoDB" id="779198at2"/>
<evidence type="ECO:0000256" key="2">
    <source>
        <dbReference type="ARBA" id="ARBA00023295"/>
    </source>
</evidence>
<evidence type="ECO:0008006" key="5">
    <source>
        <dbReference type="Google" id="ProtNLM"/>
    </source>
</evidence>
<dbReference type="InterPro" id="IPR008979">
    <property type="entry name" value="Galactose-bd-like_sf"/>
</dbReference>
<dbReference type="Gene3D" id="2.60.120.260">
    <property type="entry name" value="Galactose-binding domain-like"/>
    <property type="match status" value="1"/>
</dbReference>
<dbReference type="InterPro" id="IPR013783">
    <property type="entry name" value="Ig-like_fold"/>
</dbReference>
<dbReference type="Gene3D" id="3.20.20.80">
    <property type="entry name" value="Glycosidases"/>
    <property type="match status" value="1"/>
</dbReference>
<dbReference type="RefSeq" id="WP_126580282.1">
    <property type="nucleotide sequence ID" value="NZ_BIFR01000001.1"/>
</dbReference>
<comment type="caution">
    <text evidence="3">The sequence shown here is derived from an EMBL/GenBank/DDBJ whole genome shotgun (WGS) entry which is preliminary data.</text>
</comment>
<reference evidence="4" key="1">
    <citation type="submission" date="2018-12" db="EMBL/GenBank/DDBJ databases">
        <title>Tengunoibacter tsumagoiensis gen. nov., sp. nov., Dictyobacter kobayashii sp. nov., D. alpinus sp. nov., and D. joshuensis sp. nov. and description of Dictyobacteraceae fam. nov. within the order Ktedonobacterales isolated from Tengu-no-mugimeshi.</title>
        <authorList>
            <person name="Wang C.M."/>
            <person name="Zheng Y."/>
            <person name="Sakai Y."/>
            <person name="Toyoda A."/>
            <person name="Minakuchi Y."/>
            <person name="Abe K."/>
            <person name="Yokota A."/>
            <person name="Yabe S."/>
        </authorList>
    </citation>
    <scope>NUCLEOTIDE SEQUENCE [LARGE SCALE GENOMIC DNA]</scope>
    <source>
        <strain evidence="4">Uno3</strain>
    </source>
</reference>
<dbReference type="EMBL" id="BIFR01000001">
    <property type="protein sequence ID" value="GCE12685.1"/>
    <property type="molecule type" value="Genomic_DNA"/>
</dbReference>
<keyword evidence="2" id="KW-0326">Glycosidase</keyword>
<proteinExistence type="predicted"/>
<evidence type="ECO:0000313" key="3">
    <source>
        <dbReference type="EMBL" id="GCE12685.1"/>
    </source>
</evidence>
<keyword evidence="1" id="KW-0378">Hydrolase</keyword>
<gene>
    <name evidence="3" type="ORF">KTT_25440</name>
</gene>
<dbReference type="SUPFAM" id="SSF49303">
    <property type="entry name" value="beta-Galactosidase/glucuronidase domain"/>
    <property type="match status" value="1"/>
</dbReference>
<sequence>MMSGQWNLSLDGDWEIGLNRQYEQQVVVPGLAADPCQITQGTLWYRRTLTLPDGDWTHATLRLTGARFCPAVYVNGHLVSSCSGGMTVTNHPLQSAAISPGATIQLEIALQSLQNVDPDDASLIPRADRWRTNLSSGLWDHVSLHLHSSSHITRIIPSYDLSADQLKISWWLSQSEPMPTILTFTILDTTDRQLITIQEKLLPIEAETGQTMLNLQHACSLWSPEHPVCYRLQATLRSAERILDVAEMTLGLKTFRTDGLRFLLNEQPVHLRAGTVVWQRWLRDPEAHQLAFDTAWFEQNIILRLKQHGANTLRFHLGVPPEALLDLCDQHGLLVQTEWHFFHGMEASLESLCTQWRQWLDLCFRHPSICLIHPWNETEGVQLQTALQALERLTPDYPPLVISHRDVLHLHKYWWSLFENVGLYYDAADQFPLPIMVDEFGGNYLDGQGEPGGYPALTESFLRFLGHNHTASLRLQLQTEANSQIAEYWRRLGAAGFSPFCILGSPEDGCHHFLGPLQAAKPKPVWEALTAAYAPLSCSLEVWDRNYLPGQQVSLPVTFFNETPHPQYLEANIQITCEDVADQPSSSSLLTCQLAPYAQDQCTITLQVPDTEGCWRFCAELQSPVQPAITHPVVSSWRFRTLRPQVPASLQTITIGLSPAEPELQTFCLEQQLKTCALTDPTASLLLGSSSTWEALSHGALDPAIFEQALLLKKSILLLDVGPQKLGYGYTPGSKGDFLQGSPRVNRPEKWEYELFCGLRLCFQEVAEPESCLHPTHETAHLWSHLDQQATWLWNGLRGGLIVPAVTMEVQNLNADSFLSLWQTRGADGSAMQLEAHYVAYELAGFYAFAHGDDPQVHQHLRERVQFLVADAPALAASLDPYAPIQSYPLSQRYRELQQQSEQTMVLTPLAVCGKQLARTPLWQIDSGAHAGRLLLSQLMTQGRIAHGSGSPGLYGLRYDPAAVQFTLNLIHHCLQSSRETL</sequence>
<dbReference type="AlphaFoldDB" id="A0A402A0S8"/>
<dbReference type="InterPro" id="IPR051913">
    <property type="entry name" value="GH2_Domain-Containing"/>
</dbReference>
<protein>
    <recommendedName>
        <fullName evidence="5">Glycoside hydrolase family 2 immunoglobulin-like beta-sandwich domain-containing protein</fullName>
    </recommendedName>
</protein>
<keyword evidence="4" id="KW-1185">Reference proteome</keyword>
<evidence type="ECO:0000256" key="1">
    <source>
        <dbReference type="ARBA" id="ARBA00022801"/>
    </source>
</evidence>
<dbReference type="Proteomes" id="UP000287352">
    <property type="component" value="Unassembled WGS sequence"/>
</dbReference>
<dbReference type="Gene3D" id="2.60.40.10">
    <property type="entry name" value="Immunoglobulins"/>
    <property type="match status" value="1"/>
</dbReference>